<comment type="similarity">
    <text evidence="1">In the N-terminal section; belongs to the glycosyltransferase 20 family.</text>
</comment>
<protein>
    <recommendedName>
        <fullName evidence="4">Trehalose 6-phosphate phosphatase</fullName>
    </recommendedName>
</protein>
<dbReference type="InterPro" id="IPR036412">
    <property type="entry name" value="HAD-like_sf"/>
</dbReference>
<proteinExistence type="inferred from homology"/>
<evidence type="ECO:0000313" key="3">
    <source>
        <dbReference type="Proteomes" id="UP000823674"/>
    </source>
</evidence>
<evidence type="ECO:0000313" key="2">
    <source>
        <dbReference type="EMBL" id="KAG5383065.1"/>
    </source>
</evidence>
<dbReference type="PANTHER" id="PTHR10788:SF81">
    <property type="entry name" value="ALPHA,ALPHA-TREHALOSE-PHOSPHATE SYNTHASE [UDP-FORMING] 10-RELATED"/>
    <property type="match status" value="1"/>
</dbReference>
<reference evidence="2 3" key="1">
    <citation type="submission" date="2021-03" db="EMBL/GenBank/DDBJ databases">
        <authorList>
            <person name="King G.J."/>
            <person name="Bancroft I."/>
            <person name="Baten A."/>
            <person name="Bloomfield J."/>
            <person name="Borpatragohain P."/>
            <person name="He Z."/>
            <person name="Irish N."/>
            <person name="Irwin J."/>
            <person name="Liu K."/>
            <person name="Mauleon R.P."/>
            <person name="Moore J."/>
            <person name="Morris R."/>
            <person name="Ostergaard L."/>
            <person name="Wang B."/>
            <person name="Wells R."/>
        </authorList>
    </citation>
    <scope>NUCLEOTIDE SEQUENCE [LARGE SCALE GENOMIC DNA]</scope>
    <source>
        <strain evidence="2">R-o-18</strain>
        <tissue evidence="2">Leaf</tissue>
    </source>
</reference>
<gene>
    <name evidence="2" type="primary">A09p020400.1_BraROA</name>
    <name evidence="2" type="ORF">IGI04_034535</name>
</gene>
<dbReference type="InterPro" id="IPR023214">
    <property type="entry name" value="HAD_sf"/>
</dbReference>
<accession>A0ABQ7LBT9</accession>
<dbReference type="Pfam" id="PF02358">
    <property type="entry name" value="Trehalose_PPase"/>
    <property type="match status" value="1"/>
</dbReference>
<dbReference type="EMBL" id="JADBGQ010000008">
    <property type="protein sequence ID" value="KAG5383065.1"/>
    <property type="molecule type" value="Genomic_DNA"/>
</dbReference>
<sequence>MADFEKQLGHKKHHHYISTHDGAVSAYRKSSKRAIFLDYDGTLVPETSIVKDPSAEVMSALKTMCTDPNNTIFVVSGRGSKQSSCHQEMLEEGNGPDFVACIGDDRLD</sequence>
<evidence type="ECO:0008006" key="4">
    <source>
        <dbReference type="Google" id="ProtNLM"/>
    </source>
</evidence>
<dbReference type="InterPro" id="IPR001830">
    <property type="entry name" value="Glyco_trans_20"/>
</dbReference>
<dbReference type="Gene3D" id="3.40.50.1000">
    <property type="entry name" value="HAD superfamily/HAD-like"/>
    <property type="match status" value="1"/>
</dbReference>
<organism evidence="2 3">
    <name type="scientific">Brassica rapa subsp. trilocularis</name>
    <dbReference type="NCBI Taxonomy" id="1813537"/>
    <lineage>
        <taxon>Eukaryota</taxon>
        <taxon>Viridiplantae</taxon>
        <taxon>Streptophyta</taxon>
        <taxon>Embryophyta</taxon>
        <taxon>Tracheophyta</taxon>
        <taxon>Spermatophyta</taxon>
        <taxon>Magnoliopsida</taxon>
        <taxon>eudicotyledons</taxon>
        <taxon>Gunneridae</taxon>
        <taxon>Pentapetalae</taxon>
        <taxon>rosids</taxon>
        <taxon>malvids</taxon>
        <taxon>Brassicales</taxon>
        <taxon>Brassicaceae</taxon>
        <taxon>Brassiceae</taxon>
        <taxon>Brassica</taxon>
    </lineage>
</organism>
<dbReference type="PANTHER" id="PTHR10788">
    <property type="entry name" value="TREHALOSE-6-PHOSPHATE SYNTHASE"/>
    <property type="match status" value="1"/>
</dbReference>
<keyword evidence="3" id="KW-1185">Reference proteome</keyword>
<comment type="caution">
    <text evidence="2">The sequence shown here is derived from an EMBL/GenBank/DDBJ whole genome shotgun (WGS) entry which is preliminary data.</text>
</comment>
<dbReference type="Proteomes" id="UP000823674">
    <property type="component" value="Chromosome A09"/>
</dbReference>
<evidence type="ECO:0000256" key="1">
    <source>
        <dbReference type="ARBA" id="ARBA00005409"/>
    </source>
</evidence>
<dbReference type="InterPro" id="IPR003337">
    <property type="entry name" value="Trehalose_PPase"/>
</dbReference>
<name>A0ABQ7LBT9_BRACM</name>
<dbReference type="SUPFAM" id="SSF56784">
    <property type="entry name" value="HAD-like"/>
    <property type="match status" value="1"/>
</dbReference>